<dbReference type="InterPro" id="IPR015424">
    <property type="entry name" value="PyrdxlP-dep_Trfase"/>
</dbReference>
<dbReference type="Gene3D" id="3.40.640.10">
    <property type="entry name" value="Type I PLP-dependent aspartate aminotransferase-like (Major domain)"/>
    <property type="match status" value="1"/>
</dbReference>
<evidence type="ECO:0000313" key="6">
    <source>
        <dbReference type="EMBL" id="ONF71603.1"/>
    </source>
</evidence>
<comment type="caution">
    <text evidence="6">The sequence shown here is derived from an EMBL/GenBank/DDBJ whole genome shotgun (WGS) entry which is preliminary data.</text>
</comment>
<dbReference type="InterPro" id="IPR005814">
    <property type="entry name" value="Aminotrans_3"/>
</dbReference>
<evidence type="ECO:0000256" key="3">
    <source>
        <dbReference type="ARBA" id="ARBA00022898"/>
    </source>
</evidence>
<dbReference type="FunFam" id="3.40.640.10:FF:000004">
    <property type="entry name" value="Acetylornithine aminotransferase"/>
    <property type="match status" value="1"/>
</dbReference>
<dbReference type="Gene3D" id="3.90.1150.10">
    <property type="entry name" value="Aspartate Aminotransferase, domain 1"/>
    <property type="match status" value="1"/>
</dbReference>
<evidence type="ECO:0000256" key="4">
    <source>
        <dbReference type="ARBA" id="ARBA00023194"/>
    </source>
</evidence>
<dbReference type="CDD" id="cd00610">
    <property type="entry name" value="OAT_like"/>
    <property type="match status" value="1"/>
</dbReference>
<dbReference type="Proteomes" id="UP000076660">
    <property type="component" value="Unassembled WGS sequence"/>
</dbReference>
<proteinExistence type="inferred from homology"/>
<dbReference type="InterPro" id="IPR015422">
    <property type="entry name" value="PyrdxlP-dep_Trfase_small"/>
</dbReference>
<evidence type="ECO:0000256" key="2">
    <source>
        <dbReference type="ARBA" id="ARBA00008954"/>
    </source>
</evidence>
<keyword evidence="3 5" id="KW-0663">Pyridoxal phosphate</keyword>
<dbReference type="GO" id="GO:0017000">
    <property type="term" value="P:antibiotic biosynthetic process"/>
    <property type="evidence" value="ECO:0007669"/>
    <property type="project" value="UniProtKB-KW"/>
</dbReference>
<dbReference type="AlphaFoldDB" id="A0A1W2LXF9"/>
<dbReference type="EMBL" id="LQMT02000012">
    <property type="protein sequence ID" value="ONF71603.1"/>
    <property type="molecule type" value="Genomic_DNA"/>
</dbReference>
<name>A0A1W2LXF9_9PSEU</name>
<evidence type="ECO:0000256" key="1">
    <source>
        <dbReference type="ARBA" id="ARBA00001933"/>
    </source>
</evidence>
<evidence type="ECO:0000313" key="7">
    <source>
        <dbReference type="Proteomes" id="UP000076660"/>
    </source>
</evidence>
<dbReference type="OrthoDB" id="9801834at2"/>
<dbReference type="PROSITE" id="PS00600">
    <property type="entry name" value="AA_TRANSFER_CLASS_3"/>
    <property type="match status" value="1"/>
</dbReference>
<dbReference type="InterPro" id="IPR015421">
    <property type="entry name" value="PyrdxlP-dep_Trfase_major"/>
</dbReference>
<accession>A0A1W2LXF9</accession>
<dbReference type="PANTHER" id="PTHR43094:SF1">
    <property type="entry name" value="AMINOTRANSFERASE CLASS-III"/>
    <property type="match status" value="1"/>
</dbReference>
<keyword evidence="4" id="KW-0045">Antibiotic biosynthesis</keyword>
<reference evidence="6 7" key="1">
    <citation type="submission" date="2016-12" db="EMBL/GenBank/DDBJ databases">
        <title>Amycolatopsis keratiniphila subsp. keratiniphila genome sequencing and assembly.</title>
        <authorList>
            <person name="Mayilraj S."/>
            <person name="Kaur N."/>
        </authorList>
    </citation>
    <scope>NUCLEOTIDE SEQUENCE [LARGE SCALE GENOMIC DNA]</scope>
    <source>
        <strain evidence="6 7">DSM 44409</strain>
    </source>
</reference>
<gene>
    <name evidence="6" type="ORF">AVR91_0213130</name>
</gene>
<evidence type="ECO:0008006" key="8">
    <source>
        <dbReference type="Google" id="ProtNLM"/>
    </source>
</evidence>
<comment type="cofactor">
    <cofactor evidence="1">
        <name>pyridoxal 5'-phosphate</name>
        <dbReference type="ChEBI" id="CHEBI:597326"/>
    </cofactor>
</comment>
<dbReference type="InterPro" id="IPR049704">
    <property type="entry name" value="Aminotrans_3_PPA_site"/>
</dbReference>
<evidence type="ECO:0000256" key="5">
    <source>
        <dbReference type="RuleBase" id="RU003560"/>
    </source>
</evidence>
<organism evidence="6 7">
    <name type="scientific">Amycolatopsis keratiniphila subsp. keratiniphila</name>
    <dbReference type="NCBI Taxonomy" id="227715"/>
    <lineage>
        <taxon>Bacteria</taxon>
        <taxon>Bacillati</taxon>
        <taxon>Actinomycetota</taxon>
        <taxon>Actinomycetes</taxon>
        <taxon>Pseudonocardiales</taxon>
        <taxon>Pseudonocardiaceae</taxon>
        <taxon>Amycolatopsis</taxon>
        <taxon>Amycolatopsis japonica group</taxon>
    </lineage>
</organism>
<dbReference type="PIRSF" id="PIRSF000521">
    <property type="entry name" value="Transaminase_4ab_Lys_Orn"/>
    <property type="match status" value="1"/>
</dbReference>
<sequence>MTGTRLLYPKLADDYPVAVRAKGSYVYDDTGKSYLDGCSGAIVVNIGHGVPEIADAIRAQLEEITFVTRLQFTNPRAERLAEELTLLAPGDLDHAFFTNSGSEAIEAAVRLALQYWQEVGEPRRTVMISRDGSYHGATLGAIGLSGHPQRRRPVRAVLPDWPKATAANCGACPFGLTRSTCALDCARSIEDAILEAGADRVAAVFVEPVVGASGGAVPSPAGYLREVAEICRRHNVLLVADEVITGLGRTGHWFGCDEEGVEPDLLVLGKGVSAGYAPLGAVLLSDRIHEAIRTGSGQFVLGHTYAANPLSAAVGLAVLGYVREHDLPRRARELGPVLAEGLREALRARGIVAEVRGRGLLLAVDFSRPDAPPLITAAAIVRAARDAGLLLYPAGTTPVPQAVVVAPPLTITAGELDRLVELFATALDTVAGCETTLLEGASR</sequence>
<dbReference type="PANTHER" id="PTHR43094">
    <property type="entry name" value="AMINOTRANSFERASE"/>
    <property type="match status" value="1"/>
</dbReference>
<dbReference type="SUPFAM" id="SSF53383">
    <property type="entry name" value="PLP-dependent transferases"/>
    <property type="match status" value="1"/>
</dbReference>
<dbReference type="RefSeq" id="WP_063275057.1">
    <property type="nucleotide sequence ID" value="NZ_LQMT02000012.1"/>
</dbReference>
<dbReference type="GO" id="GO:0030170">
    <property type="term" value="F:pyridoxal phosphate binding"/>
    <property type="evidence" value="ECO:0007669"/>
    <property type="project" value="InterPro"/>
</dbReference>
<dbReference type="GO" id="GO:0008483">
    <property type="term" value="F:transaminase activity"/>
    <property type="evidence" value="ECO:0007669"/>
    <property type="project" value="InterPro"/>
</dbReference>
<comment type="similarity">
    <text evidence="2 5">Belongs to the class-III pyridoxal-phosphate-dependent aminotransferase family.</text>
</comment>
<dbReference type="Pfam" id="PF00202">
    <property type="entry name" value="Aminotran_3"/>
    <property type="match status" value="1"/>
</dbReference>
<protein>
    <recommendedName>
        <fullName evidence="8">Aspartate aminotransferase family protein</fullName>
    </recommendedName>
</protein>